<keyword evidence="7" id="KW-1185">Reference proteome</keyword>
<dbReference type="GO" id="GO:0005094">
    <property type="term" value="F:Rho GDP-dissociation inhibitor activity"/>
    <property type="evidence" value="ECO:0007669"/>
    <property type="project" value="InterPro"/>
</dbReference>
<sequence length="258" mass="29086">MSAVVGTISPSQNSGIILSSNMKKEVEQKPDKIIESLGCELNENADICKDLIKEISKRTDHTEENSEVKRDDDACLKSENCQNDEQLEKDDKDDESLSNQKQLLGNINLTAVEEGNKAPEVQILSLSVLSPGRADVVLPIPFPSTTSKATLFTLKEGSKYRIKFLFTVTKNVVKNLAYTYMVWKSGIRVHQTKKLVGTFSPRQEQYTFELEEGTTPSGFFARGPFLVRSKFVDDDGNCYLDTTYYFDIRKDWGAREKC</sequence>
<dbReference type="Proteomes" id="UP000596660">
    <property type="component" value="Unplaced"/>
</dbReference>
<dbReference type="GO" id="GO:0007266">
    <property type="term" value="P:Rho protein signal transduction"/>
    <property type="evidence" value="ECO:0007669"/>
    <property type="project" value="InterPro"/>
</dbReference>
<dbReference type="InterPro" id="IPR014756">
    <property type="entry name" value="Ig_E-set"/>
</dbReference>
<keyword evidence="4" id="KW-0963">Cytoplasm</keyword>
<name>A0A803LTG1_CHEQI</name>
<gene>
    <name evidence="6" type="primary">LOC110711734</name>
</gene>
<dbReference type="FunFam" id="2.70.50.30:FF:000004">
    <property type="entry name" value="Rho GDP-dissociation inhibitor 1"/>
    <property type="match status" value="1"/>
</dbReference>
<evidence type="ECO:0000256" key="1">
    <source>
        <dbReference type="ARBA" id="ARBA00004496"/>
    </source>
</evidence>
<dbReference type="GO" id="GO:0005096">
    <property type="term" value="F:GTPase activator activity"/>
    <property type="evidence" value="ECO:0007669"/>
    <property type="project" value="UniProtKB-KW"/>
</dbReference>
<dbReference type="AlphaFoldDB" id="A0A803LTG1"/>
<evidence type="ECO:0000256" key="2">
    <source>
        <dbReference type="ARBA" id="ARBA00009758"/>
    </source>
</evidence>
<dbReference type="EnsemblPlants" id="AUR62018505-RA">
    <property type="protein sequence ID" value="AUR62018505-RA:cds"/>
    <property type="gene ID" value="AUR62018505"/>
</dbReference>
<feature type="region of interest" description="Disordered" evidence="5">
    <location>
        <begin position="59"/>
        <end position="98"/>
    </location>
</feature>
<dbReference type="InterPro" id="IPR024792">
    <property type="entry name" value="RhoGDI_dom_sf"/>
</dbReference>
<reference evidence="6" key="2">
    <citation type="submission" date="2021-03" db="UniProtKB">
        <authorList>
            <consortium name="EnsemblPlants"/>
        </authorList>
    </citation>
    <scope>IDENTIFICATION</scope>
</reference>
<dbReference type="GeneID" id="110711734"/>
<evidence type="ECO:0008006" key="8">
    <source>
        <dbReference type="Google" id="ProtNLM"/>
    </source>
</evidence>
<organism evidence="6 7">
    <name type="scientific">Chenopodium quinoa</name>
    <name type="common">Quinoa</name>
    <dbReference type="NCBI Taxonomy" id="63459"/>
    <lineage>
        <taxon>Eukaryota</taxon>
        <taxon>Viridiplantae</taxon>
        <taxon>Streptophyta</taxon>
        <taxon>Embryophyta</taxon>
        <taxon>Tracheophyta</taxon>
        <taxon>Spermatophyta</taxon>
        <taxon>Magnoliopsida</taxon>
        <taxon>eudicotyledons</taxon>
        <taxon>Gunneridae</taxon>
        <taxon>Pentapetalae</taxon>
        <taxon>Caryophyllales</taxon>
        <taxon>Chenopodiaceae</taxon>
        <taxon>Chenopodioideae</taxon>
        <taxon>Atripliceae</taxon>
        <taxon>Chenopodium</taxon>
    </lineage>
</organism>
<dbReference type="Gramene" id="AUR62018505-RA">
    <property type="protein sequence ID" value="AUR62018505-RA:cds"/>
    <property type="gene ID" value="AUR62018505"/>
</dbReference>
<dbReference type="OMA" id="IESISCE"/>
<evidence type="ECO:0000256" key="3">
    <source>
        <dbReference type="ARBA" id="ARBA00022468"/>
    </source>
</evidence>
<dbReference type="Gene3D" id="2.70.50.30">
    <property type="entry name" value="Coagulation Factor XIII, subunit A, domain 1"/>
    <property type="match status" value="1"/>
</dbReference>
<dbReference type="GO" id="GO:0005829">
    <property type="term" value="C:cytosol"/>
    <property type="evidence" value="ECO:0007669"/>
    <property type="project" value="TreeGrafter"/>
</dbReference>
<evidence type="ECO:0000256" key="4">
    <source>
        <dbReference type="ARBA" id="ARBA00022490"/>
    </source>
</evidence>
<dbReference type="PANTHER" id="PTHR10980">
    <property type="entry name" value="RHO GDP-DISSOCIATION INHIBITOR"/>
    <property type="match status" value="1"/>
</dbReference>
<evidence type="ECO:0000313" key="7">
    <source>
        <dbReference type="Proteomes" id="UP000596660"/>
    </source>
</evidence>
<protein>
    <recommendedName>
        <fullName evidence="8">Rho GDP-dissociation inhibitor 1</fullName>
    </recommendedName>
</protein>
<dbReference type="GO" id="GO:0016020">
    <property type="term" value="C:membrane"/>
    <property type="evidence" value="ECO:0007669"/>
    <property type="project" value="TreeGrafter"/>
</dbReference>
<evidence type="ECO:0000256" key="5">
    <source>
        <dbReference type="SAM" id="MobiDB-lite"/>
    </source>
</evidence>
<proteinExistence type="inferred from homology"/>
<reference evidence="6" key="1">
    <citation type="journal article" date="2017" name="Nature">
        <title>The genome of Chenopodium quinoa.</title>
        <authorList>
            <person name="Jarvis D.E."/>
            <person name="Ho Y.S."/>
            <person name="Lightfoot D.J."/>
            <person name="Schmoeckel S.M."/>
            <person name="Li B."/>
            <person name="Borm T.J.A."/>
            <person name="Ohyanagi H."/>
            <person name="Mineta K."/>
            <person name="Michell C.T."/>
            <person name="Saber N."/>
            <person name="Kharbatia N.M."/>
            <person name="Rupper R.R."/>
            <person name="Sharp A.R."/>
            <person name="Dally N."/>
            <person name="Boughton B.A."/>
            <person name="Woo Y.H."/>
            <person name="Gao G."/>
            <person name="Schijlen E.G.W.M."/>
            <person name="Guo X."/>
            <person name="Momin A.A."/>
            <person name="Negrao S."/>
            <person name="Al-Babili S."/>
            <person name="Gehring C."/>
            <person name="Roessner U."/>
            <person name="Jung C."/>
            <person name="Murphy K."/>
            <person name="Arold S.T."/>
            <person name="Gojobori T."/>
            <person name="van der Linden C.G."/>
            <person name="van Loo E.N."/>
            <person name="Jellen E.N."/>
            <person name="Maughan P.J."/>
            <person name="Tester M."/>
        </authorList>
    </citation>
    <scope>NUCLEOTIDE SEQUENCE [LARGE SCALE GENOMIC DNA]</scope>
    <source>
        <strain evidence="6">cv. PI 614886</strain>
    </source>
</reference>
<accession>A0A803LTG1</accession>
<evidence type="ECO:0000313" key="6">
    <source>
        <dbReference type="EnsemblPlants" id="AUR62018505-RA:cds"/>
    </source>
</evidence>
<dbReference type="InterPro" id="IPR000406">
    <property type="entry name" value="Rho_GDI"/>
</dbReference>
<feature type="compositionally biased region" description="Acidic residues" evidence="5">
    <location>
        <begin position="85"/>
        <end position="96"/>
    </location>
</feature>
<dbReference type="SUPFAM" id="SSF81296">
    <property type="entry name" value="E set domains"/>
    <property type="match status" value="1"/>
</dbReference>
<dbReference type="Pfam" id="PF02115">
    <property type="entry name" value="Rho_GDI"/>
    <property type="match status" value="1"/>
</dbReference>
<keyword evidence="3" id="KW-0343">GTPase activation</keyword>
<feature type="compositionally biased region" description="Basic and acidic residues" evidence="5">
    <location>
        <begin position="59"/>
        <end position="76"/>
    </location>
</feature>
<comment type="subcellular location">
    <subcellularLocation>
        <location evidence="1">Cytoplasm</location>
    </subcellularLocation>
</comment>
<dbReference type="RefSeq" id="XP_021745844.1">
    <property type="nucleotide sequence ID" value="XM_021890152.1"/>
</dbReference>
<comment type="similarity">
    <text evidence="2">Belongs to the Rho GDI family.</text>
</comment>
<dbReference type="PANTHER" id="PTHR10980:SF61">
    <property type="entry name" value="OS01G0913600 PROTEIN"/>
    <property type="match status" value="1"/>
</dbReference>